<sequence>MGDPIRTTGVFNEFRLENIVRSHVYNQDLCNKIYDETFANMFSKLRDNKYGTEYWAAQHAKMHNALASSLKGPTTKMYLNEFHRVNICVCVCVVFFFFMIHYIFQQCVNIYNNRAKRDTTVMQAFRGLYDELQEIRSLIHTDSAKRPSNQNETTPAPPKESTETATSNTYASKKKKKKKKLSSAVQVAVNKFTELLQQMEETIENRRSQLEQTKSEVGSLLLEDMQVNGLMEYVTQLRQSKTKYVQTIDDLQSKITAARRAIDCFVVYFYVYVIIYTLINMYICPKSKSTGENKWNELTEHIKGLEIEEQNVMKVLQNNISLATKLMSVINCYKDFCTLCKMFEREIEKKNEEYNSLRDVLNDKDSYNDKGLLANVKSKKAEILQFVDQNLAKTNKESHLNRISFILKRFEGCMQSRNEVDTEQNVDQWYHCKKEEMQTKETELRQELGHLATCLTTFDMLIGELEKALSAKVLFFFFFFCKKGNKKKICDAKNILRIVEHFKKDYIYVCLEGSQTYQLKYLCVSYESQKYQIFNDIGEEQLNKRPLFEGKCTSRFLSKMEAKVNTQTEKGTGFIFDEHRFFCSDFFEYRCWKSYVLTGVLFFFLCFNYFMNYSK</sequence>
<keyword evidence="5" id="KW-1185">Reference proteome</keyword>
<evidence type="ECO:0000313" key="5">
    <source>
        <dbReference type="Proteomes" id="UP000023152"/>
    </source>
</evidence>
<feature type="coiled-coil region" evidence="1">
    <location>
        <begin position="189"/>
        <end position="216"/>
    </location>
</feature>
<feature type="transmembrane region" description="Helical" evidence="3">
    <location>
        <begin position="594"/>
        <end position="611"/>
    </location>
</feature>
<name>X6MPK6_RETFI</name>
<gene>
    <name evidence="4" type="ORF">RFI_21461</name>
</gene>
<proteinExistence type="predicted"/>
<feature type="transmembrane region" description="Helical" evidence="3">
    <location>
        <begin position="265"/>
        <end position="284"/>
    </location>
</feature>
<evidence type="ECO:0000256" key="2">
    <source>
        <dbReference type="SAM" id="MobiDB-lite"/>
    </source>
</evidence>
<evidence type="ECO:0000313" key="4">
    <source>
        <dbReference type="EMBL" id="ETO15908.1"/>
    </source>
</evidence>
<accession>X6MPK6</accession>
<keyword evidence="1" id="KW-0175">Coiled coil</keyword>
<keyword evidence="3" id="KW-0472">Membrane</keyword>
<dbReference type="Proteomes" id="UP000023152">
    <property type="component" value="Unassembled WGS sequence"/>
</dbReference>
<evidence type="ECO:0000256" key="1">
    <source>
        <dbReference type="SAM" id="Coils"/>
    </source>
</evidence>
<comment type="caution">
    <text evidence="4">The sequence shown here is derived from an EMBL/GenBank/DDBJ whole genome shotgun (WGS) entry which is preliminary data.</text>
</comment>
<dbReference type="EMBL" id="ASPP01018709">
    <property type="protein sequence ID" value="ETO15908.1"/>
    <property type="molecule type" value="Genomic_DNA"/>
</dbReference>
<reference evidence="4 5" key="1">
    <citation type="journal article" date="2013" name="Curr. Biol.">
        <title>The Genome of the Foraminiferan Reticulomyxa filosa.</title>
        <authorList>
            <person name="Glockner G."/>
            <person name="Hulsmann N."/>
            <person name="Schleicher M."/>
            <person name="Noegel A.A."/>
            <person name="Eichinger L."/>
            <person name="Gallinger C."/>
            <person name="Pawlowski J."/>
            <person name="Sierra R."/>
            <person name="Euteneuer U."/>
            <person name="Pillet L."/>
            <person name="Moustafa A."/>
            <person name="Platzer M."/>
            <person name="Groth M."/>
            <person name="Szafranski K."/>
            <person name="Schliwa M."/>
        </authorList>
    </citation>
    <scope>NUCLEOTIDE SEQUENCE [LARGE SCALE GENOMIC DNA]</scope>
</reference>
<protein>
    <submittedName>
        <fullName evidence="4">Viral A-type inclusion protein</fullName>
    </submittedName>
</protein>
<evidence type="ECO:0000256" key="3">
    <source>
        <dbReference type="SAM" id="Phobius"/>
    </source>
</evidence>
<feature type="transmembrane region" description="Helical" evidence="3">
    <location>
        <begin position="85"/>
        <end position="104"/>
    </location>
</feature>
<keyword evidence="3" id="KW-0812">Transmembrane</keyword>
<feature type="region of interest" description="Disordered" evidence="2">
    <location>
        <begin position="140"/>
        <end position="172"/>
    </location>
</feature>
<dbReference type="AlphaFoldDB" id="X6MPK6"/>
<organism evidence="4 5">
    <name type="scientific">Reticulomyxa filosa</name>
    <dbReference type="NCBI Taxonomy" id="46433"/>
    <lineage>
        <taxon>Eukaryota</taxon>
        <taxon>Sar</taxon>
        <taxon>Rhizaria</taxon>
        <taxon>Retaria</taxon>
        <taxon>Foraminifera</taxon>
        <taxon>Monothalamids</taxon>
        <taxon>Reticulomyxidae</taxon>
        <taxon>Reticulomyxa</taxon>
    </lineage>
</organism>
<keyword evidence="3" id="KW-1133">Transmembrane helix</keyword>